<dbReference type="RefSeq" id="WP_148066023.1">
    <property type="nucleotide sequence ID" value="NZ_VRYZ01000012.1"/>
</dbReference>
<protein>
    <recommendedName>
        <fullName evidence="2">Winged helix-turn-helix domain-containing protein</fullName>
    </recommendedName>
</protein>
<dbReference type="OrthoDB" id="5573465at2"/>
<name>A0A5C8ZMW6_9GAMM</name>
<feature type="region of interest" description="Disordered" evidence="1">
    <location>
        <begin position="1"/>
        <end position="26"/>
    </location>
</feature>
<dbReference type="AlphaFoldDB" id="A0A5C8ZMW6"/>
<evidence type="ECO:0000256" key="1">
    <source>
        <dbReference type="SAM" id="MobiDB-lite"/>
    </source>
</evidence>
<dbReference type="Proteomes" id="UP000321933">
    <property type="component" value="Unassembled WGS sequence"/>
</dbReference>
<evidence type="ECO:0000259" key="2">
    <source>
        <dbReference type="Pfam" id="PF14090"/>
    </source>
</evidence>
<proteinExistence type="predicted"/>
<organism evidence="3 4">
    <name type="scientific">Parahaliea aestuarii</name>
    <dbReference type="NCBI Taxonomy" id="1852021"/>
    <lineage>
        <taxon>Bacteria</taxon>
        <taxon>Pseudomonadati</taxon>
        <taxon>Pseudomonadota</taxon>
        <taxon>Gammaproteobacteria</taxon>
        <taxon>Cellvibrionales</taxon>
        <taxon>Halieaceae</taxon>
        <taxon>Parahaliea</taxon>
    </lineage>
</organism>
<accession>A0A5C8ZMW6</accession>
<dbReference type="Pfam" id="PF14090">
    <property type="entry name" value="HTH_39"/>
    <property type="match status" value="1"/>
</dbReference>
<evidence type="ECO:0000313" key="4">
    <source>
        <dbReference type="Proteomes" id="UP000321933"/>
    </source>
</evidence>
<dbReference type="EMBL" id="VRYZ01000012">
    <property type="protein sequence ID" value="TXS88979.1"/>
    <property type="molecule type" value="Genomic_DNA"/>
</dbReference>
<feature type="domain" description="Winged helix-turn-helix" evidence="2">
    <location>
        <begin position="25"/>
        <end position="92"/>
    </location>
</feature>
<comment type="caution">
    <text evidence="3">The sequence shown here is derived from an EMBL/GenBank/DDBJ whole genome shotgun (WGS) entry which is preliminary data.</text>
</comment>
<gene>
    <name evidence="3" type="ORF">FVW59_19295</name>
</gene>
<evidence type="ECO:0000313" key="3">
    <source>
        <dbReference type="EMBL" id="TXS88979.1"/>
    </source>
</evidence>
<reference evidence="3 4" key="1">
    <citation type="submission" date="2019-08" db="EMBL/GenBank/DDBJ databases">
        <title>Parahaliea maris sp. nov., isolated from the surface seawater.</title>
        <authorList>
            <person name="Liu Y."/>
        </authorList>
    </citation>
    <scope>NUCLEOTIDE SEQUENCE [LARGE SCALE GENOMIC DNA]</scope>
    <source>
        <strain evidence="3 4">S2-26</strain>
    </source>
</reference>
<dbReference type="InterPro" id="IPR055245">
    <property type="entry name" value="HTH_proteobacteria"/>
</dbReference>
<sequence>MKKKKATPKGSPKQSPCNSTASHHQRQRILQALQEVGSQGLTTIQMREQLDIMMPGARVFELRHDYGHNIQLIWDRERTAQGHEHTCGRYILFPGQWEGAV</sequence>
<keyword evidence="4" id="KW-1185">Reference proteome</keyword>